<sequence length="105" mass="11830">MVNNGLGLLRHLLSGCIFRPSYRSADGDRGALTGPVWVLHITQNYRCTDQIFVAHLSSPVFGNLQLLMQILADSHFSYRTIINSGQSVPFFYISRTVWKSSHCKT</sequence>
<proteinExistence type="predicted"/>
<accession>A0ABV0PI26</accession>
<organism evidence="1 2">
    <name type="scientific">Goodea atripinnis</name>
    <dbReference type="NCBI Taxonomy" id="208336"/>
    <lineage>
        <taxon>Eukaryota</taxon>
        <taxon>Metazoa</taxon>
        <taxon>Chordata</taxon>
        <taxon>Craniata</taxon>
        <taxon>Vertebrata</taxon>
        <taxon>Euteleostomi</taxon>
        <taxon>Actinopterygii</taxon>
        <taxon>Neopterygii</taxon>
        <taxon>Teleostei</taxon>
        <taxon>Neoteleostei</taxon>
        <taxon>Acanthomorphata</taxon>
        <taxon>Ovalentaria</taxon>
        <taxon>Atherinomorphae</taxon>
        <taxon>Cyprinodontiformes</taxon>
        <taxon>Goodeidae</taxon>
        <taxon>Goodea</taxon>
    </lineage>
</organism>
<evidence type="ECO:0000313" key="1">
    <source>
        <dbReference type="EMBL" id="MEQ2183149.1"/>
    </source>
</evidence>
<name>A0ABV0PI26_9TELE</name>
<keyword evidence="2" id="KW-1185">Reference proteome</keyword>
<dbReference type="Proteomes" id="UP001476798">
    <property type="component" value="Unassembled WGS sequence"/>
</dbReference>
<comment type="caution">
    <text evidence="1">The sequence shown here is derived from an EMBL/GenBank/DDBJ whole genome shotgun (WGS) entry which is preliminary data.</text>
</comment>
<gene>
    <name evidence="1" type="ORF">GOODEAATRI_029679</name>
</gene>
<evidence type="ECO:0000313" key="2">
    <source>
        <dbReference type="Proteomes" id="UP001476798"/>
    </source>
</evidence>
<reference evidence="1 2" key="1">
    <citation type="submission" date="2021-06" db="EMBL/GenBank/DDBJ databases">
        <authorList>
            <person name="Palmer J.M."/>
        </authorList>
    </citation>
    <scope>NUCLEOTIDE SEQUENCE [LARGE SCALE GENOMIC DNA]</scope>
    <source>
        <strain evidence="1 2">GA_2019</strain>
        <tissue evidence="1">Muscle</tissue>
    </source>
</reference>
<dbReference type="EMBL" id="JAHRIO010074424">
    <property type="protein sequence ID" value="MEQ2183149.1"/>
    <property type="molecule type" value="Genomic_DNA"/>
</dbReference>
<protein>
    <submittedName>
        <fullName evidence="1">Uncharacterized protein</fullName>
    </submittedName>
</protein>